<name>A0ABX8SFW6_9ACTN</name>
<dbReference type="Proteomes" id="UP000824504">
    <property type="component" value="Chromosome"/>
</dbReference>
<accession>A0ABX8SFW6</accession>
<dbReference type="RefSeq" id="WP_219080947.1">
    <property type="nucleotide sequence ID" value="NZ_CP079216.1"/>
</dbReference>
<dbReference type="EMBL" id="CP079216">
    <property type="protein sequence ID" value="QXT62266.1"/>
    <property type="molecule type" value="Genomic_DNA"/>
</dbReference>
<dbReference type="GO" id="GO:0016787">
    <property type="term" value="F:hydrolase activity"/>
    <property type="evidence" value="ECO:0007669"/>
    <property type="project" value="UniProtKB-KW"/>
</dbReference>
<protein>
    <submittedName>
        <fullName evidence="1">Alpha/beta hydrolase</fullName>
    </submittedName>
</protein>
<gene>
    <name evidence="1" type="ORF">KDB89_10940</name>
</gene>
<keyword evidence="2" id="KW-1185">Reference proteome</keyword>
<proteinExistence type="predicted"/>
<keyword evidence="1" id="KW-0378">Hydrolase</keyword>
<sequence>MPIADGLRVVARRGWFWGADYRYVAWALGGGLMRRAVPARYADGDGRPVVLLPGVLEDWTMMRPVAEALHAAGHPVHTLPELRRNTATLADGAVIAAAYLAVRDLTDVVLVAHSKGGLVGKLVMLGEEGARVHSLVAVATPFAGSSLARLIPWRVVSSLSPADAAIVDLGARSEVNDRITSISPAFDPHIPGGSHLPGAVNVEVAAMGHFRILSDADTLAAVVDAASR</sequence>
<organism evidence="1 2">
    <name type="scientific">Tessaracoccus palaemonis</name>
    <dbReference type="NCBI Taxonomy" id="2829499"/>
    <lineage>
        <taxon>Bacteria</taxon>
        <taxon>Bacillati</taxon>
        <taxon>Actinomycetota</taxon>
        <taxon>Actinomycetes</taxon>
        <taxon>Propionibacteriales</taxon>
        <taxon>Propionibacteriaceae</taxon>
        <taxon>Tessaracoccus</taxon>
    </lineage>
</organism>
<evidence type="ECO:0000313" key="2">
    <source>
        <dbReference type="Proteomes" id="UP000824504"/>
    </source>
</evidence>
<evidence type="ECO:0000313" key="1">
    <source>
        <dbReference type="EMBL" id="QXT62266.1"/>
    </source>
</evidence>
<reference evidence="1 2" key="1">
    <citation type="submission" date="2021-07" db="EMBL/GenBank/DDBJ databases">
        <title>complete genome sequencing of Tessaracoccus sp.J1M15.</title>
        <authorList>
            <person name="Bae J.-W."/>
            <person name="Kim D.-y."/>
        </authorList>
    </citation>
    <scope>NUCLEOTIDE SEQUENCE [LARGE SCALE GENOMIC DNA]</scope>
    <source>
        <strain evidence="1 2">J1M15</strain>
    </source>
</reference>